<evidence type="ECO:0000256" key="1">
    <source>
        <dbReference type="ARBA" id="ARBA00022598"/>
    </source>
</evidence>
<evidence type="ECO:0000256" key="2">
    <source>
        <dbReference type="SAM" id="Coils"/>
    </source>
</evidence>
<dbReference type="NCBIfam" id="TIGR00121">
    <property type="entry name" value="birA_ligase"/>
    <property type="match status" value="1"/>
</dbReference>
<accession>A0A1I2I3I0</accession>
<dbReference type="Pfam" id="PF03099">
    <property type="entry name" value="BPL_LplA_LipB"/>
    <property type="match status" value="1"/>
</dbReference>
<dbReference type="InterPro" id="IPR004408">
    <property type="entry name" value="Biotin_CoA_COase_ligase"/>
</dbReference>
<dbReference type="SUPFAM" id="SSF55681">
    <property type="entry name" value="Class II aaRS and biotin synthetases"/>
    <property type="match status" value="1"/>
</dbReference>
<dbReference type="PROSITE" id="PS51733">
    <property type="entry name" value="BPL_LPL_CATALYTIC"/>
    <property type="match status" value="1"/>
</dbReference>
<dbReference type="AlphaFoldDB" id="A0A1I2I3I0"/>
<organism evidence="4 5">
    <name type="scientific">Thermoflexibacter ruber</name>
    <dbReference type="NCBI Taxonomy" id="1003"/>
    <lineage>
        <taxon>Bacteria</taxon>
        <taxon>Pseudomonadati</taxon>
        <taxon>Bacteroidota</taxon>
        <taxon>Cytophagia</taxon>
        <taxon>Cytophagales</taxon>
        <taxon>Thermoflexibacteraceae</taxon>
        <taxon>Thermoflexibacter</taxon>
    </lineage>
</organism>
<reference evidence="4 5" key="1">
    <citation type="submission" date="2016-10" db="EMBL/GenBank/DDBJ databases">
        <authorList>
            <person name="de Groot N.N."/>
        </authorList>
    </citation>
    <scope>NUCLEOTIDE SEQUENCE [LARGE SCALE GENOMIC DNA]</scope>
    <source>
        <strain>GEY</strain>
        <strain evidence="5">DSM 9560</strain>
    </source>
</reference>
<keyword evidence="2" id="KW-0175">Coiled coil</keyword>
<gene>
    <name evidence="4" type="ORF">SAMN04488541_102879</name>
</gene>
<dbReference type="OrthoDB" id="9807064at2"/>
<keyword evidence="5" id="KW-1185">Reference proteome</keyword>
<evidence type="ECO:0000313" key="4">
    <source>
        <dbReference type="EMBL" id="SFF36989.1"/>
    </source>
</evidence>
<dbReference type="CDD" id="cd16442">
    <property type="entry name" value="BPL"/>
    <property type="match status" value="1"/>
</dbReference>
<proteinExistence type="predicted"/>
<keyword evidence="1 4" id="KW-0436">Ligase</keyword>
<name>A0A1I2I3I0_9BACT</name>
<dbReference type="GO" id="GO:0005737">
    <property type="term" value="C:cytoplasm"/>
    <property type="evidence" value="ECO:0007669"/>
    <property type="project" value="TreeGrafter"/>
</dbReference>
<dbReference type="InterPro" id="IPR045864">
    <property type="entry name" value="aa-tRNA-synth_II/BPL/LPL"/>
</dbReference>
<evidence type="ECO:0000259" key="3">
    <source>
        <dbReference type="PROSITE" id="PS51733"/>
    </source>
</evidence>
<dbReference type="Proteomes" id="UP000199513">
    <property type="component" value="Unassembled WGS sequence"/>
</dbReference>
<dbReference type="EMBL" id="FONY01000028">
    <property type="protein sequence ID" value="SFF36989.1"/>
    <property type="molecule type" value="Genomic_DNA"/>
</dbReference>
<dbReference type="STRING" id="1003.SAMN04488541_102879"/>
<protein>
    <submittedName>
        <fullName evidence="4">BirA family transcriptional regulator, biotin operon repressor / biotin-[acetyl-CoA-carboxylase] ligase</fullName>
    </submittedName>
</protein>
<evidence type="ECO:0000313" key="5">
    <source>
        <dbReference type="Proteomes" id="UP000199513"/>
    </source>
</evidence>
<dbReference type="PANTHER" id="PTHR12835">
    <property type="entry name" value="BIOTIN PROTEIN LIGASE"/>
    <property type="match status" value="1"/>
</dbReference>
<dbReference type="RefSeq" id="WP_091548219.1">
    <property type="nucleotide sequence ID" value="NZ_FONY01000028.1"/>
</dbReference>
<dbReference type="InterPro" id="IPR004143">
    <property type="entry name" value="BPL_LPL_catalytic"/>
</dbReference>
<dbReference type="PANTHER" id="PTHR12835:SF5">
    <property type="entry name" value="BIOTIN--PROTEIN LIGASE"/>
    <property type="match status" value="1"/>
</dbReference>
<sequence length="260" mass="29639">MQEKLYKIPANTQIIGKKIIYLPTCHSTNDIASELAPQIEEGAVVITHQQTQGRGQRGNTWEAEAGKNLTFSLILKPIFLPVSQQFYLNVAVTLAISDALKCFFPDQSQVHHLKIKWSNDIYYADAKLGGILIENTLEGKNIKNAIVGIGLNINQTQFHHTKAISLKNILQKDFSLSEVLEKILECLEIRYLALKNKKLQLLKQSYLNQLYWYKEIRLYQDNAGSEFMGEIIDIQDNGRLVVQAEGGIHFFDFKEIIFVK</sequence>
<dbReference type="Gene3D" id="3.30.930.10">
    <property type="entry name" value="Bira Bifunctional Protein, Domain 2"/>
    <property type="match status" value="1"/>
</dbReference>
<dbReference type="GO" id="GO:0004077">
    <property type="term" value="F:biotin--[biotin carboxyl-carrier protein] ligase activity"/>
    <property type="evidence" value="ECO:0007669"/>
    <property type="project" value="InterPro"/>
</dbReference>
<feature type="coiled-coil region" evidence="2">
    <location>
        <begin position="177"/>
        <end position="204"/>
    </location>
</feature>
<feature type="domain" description="BPL/LPL catalytic" evidence="3">
    <location>
        <begin position="4"/>
        <end position="195"/>
    </location>
</feature>